<evidence type="ECO:0000256" key="1">
    <source>
        <dbReference type="SAM" id="MobiDB-lite"/>
    </source>
</evidence>
<dbReference type="PROSITE" id="PS51186">
    <property type="entry name" value="GNAT"/>
    <property type="match status" value="1"/>
</dbReference>
<dbReference type="SUPFAM" id="SSF55729">
    <property type="entry name" value="Acyl-CoA N-acyltransferases (Nat)"/>
    <property type="match status" value="1"/>
</dbReference>
<reference evidence="3" key="1">
    <citation type="submission" date="2011-12" db="EMBL/GenBank/DDBJ databases">
        <title>The Crithidia mellificae genome.</title>
        <authorList>
            <person name="Runckel C."/>
            <person name="Flenniken M."/>
            <person name="Ruby J.G."/>
            <person name="DeRisi J."/>
        </authorList>
    </citation>
    <scope>NUCLEOTIDE SEQUENCE</scope>
    <source>
        <strain evidence="3">SF</strain>
    </source>
</reference>
<accession>V9LTR4</accession>
<keyword evidence="3" id="KW-0808">Transferase</keyword>
<feature type="domain" description="N-acetyltransferase" evidence="2">
    <location>
        <begin position="129"/>
        <end position="275"/>
    </location>
</feature>
<dbReference type="Gene3D" id="3.40.630.30">
    <property type="match status" value="1"/>
</dbReference>
<dbReference type="CDD" id="cd04301">
    <property type="entry name" value="NAT_SF"/>
    <property type="match status" value="1"/>
</dbReference>
<organism evidence="3">
    <name type="scientific">Crithidia mellificae</name>
    <dbReference type="NCBI Taxonomy" id="796356"/>
    <lineage>
        <taxon>Eukaryota</taxon>
        <taxon>Discoba</taxon>
        <taxon>Euglenozoa</taxon>
        <taxon>Kinetoplastea</taxon>
        <taxon>Metakinetoplastina</taxon>
        <taxon>Trypanosomatida</taxon>
        <taxon>Trypanosomatidae</taxon>
        <taxon>Leishmaniinae</taxon>
        <taxon>Crithidia</taxon>
    </lineage>
</organism>
<dbReference type="GO" id="GO:0016747">
    <property type="term" value="F:acyltransferase activity, transferring groups other than amino-acyl groups"/>
    <property type="evidence" value="ECO:0007669"/>
    <property type="project" value="InterPro"/>
</dbReference>
<dbReference type="EMBL" id="JQ247774">
    <property type="protein sequence ID" value="AFU73932.1"/>
    <property type="molecule type" value="Genomic_DNA"/>
</dbReference>
<feature type="compositionally biased region" description="Basic and acidic residues" evidence="1">
    <location>
        <begin position="142"/>
        <end position="158"/>
    </location>
</feature>
<evidence type="ECO:0000313" key="3">
    <source>
        <dbReference type="EMBL" id="AFU73932.1"/>
    </source>
</evidence>
<dbReference type="InterPro" id="IPR000182">
    <property type="entry name" value="GNAT_dom"/>
</dbReference>
<sequence>MLYTLKENNSLIGGRMSSKSHSLLAAAMGMQHHAHHARISPSPSSSTAAFTIVQLTETLLPLLEPVEAASYPASYCEGVPGYAKRLHAKPACPSFVCLQRTSGGQEHAGVAALAAAGDVAHLRAIGYAITCRMPRRTASLLLRDESENKEPKKPHNSDDDSAEVESNQAVRPVTKAQDHLPPPPPAHHADTLYVHDVAVHPDFRGLGVAGALWRQIEQTRVELQLKRMALVAVFGASSYWARHGFREVARKALPQDTVRVLDDYGDHAVFMERDD</sequence>
<protein>
    <submittedName>
        <fullName evidence="3">Gcn5-related acetyltransferase</fullName>
    </submittedName>
</protein>
<feature type="region of interest" description="Disordered" evidence="1">
    <location>
        <begin position="142"/>
        <end position="189"/>
    </location>
</feature>
<dbReference type="Pfam" id="PF00583">
    <property type="entry name" value="Acetyltransf_1"/>
    <property type="match status" value="1"/>
</dbReference>
<dbReference type="AlphaFoldDB" id="V9LTR4"/>
<name>V9LTR4_CRIME</name>
<proteinExistence type="predicted"/>
<dbReference type="InterPro" id="IPR016181">
    <property type="entry name" value="Acyl_CoA_acyltransferase"/>
</dbReference>
<evidence type="ECO:0000259" key="2">
    <source>
        <dbReference type="PROSITE" id="PS51186"/>
    </source>
</evidence>